<dbReference type="PRINTS" id="PR00080">
    <property type="entry name" value="SDRFAMILY"/>
</dbReference>
<dbReference type="PRINTS" id="PR00081">
    <property type="entry name" value="GDHRDH"/>
</dbReference>
<dbReference type="Proteomes" id="UP000298234">
    <property type="component" value="Unassembled WGS sequence"/>
</dbReference>
<protein>
    <submittedName>
        <fullName evidence="4">SDR family oxidoreductase</fullName>
    </submittedName>
</protein>
<dbReference type="AlphaFoldDB" id="A0AAX2RX86"/>
<organism evidence="4 5">
    <name type="scientific">Burkholderia cepacia</name>
    <name type="common">Pseudomonas cepacia</name>
    <dbReference type="NCBI Taxonomy" id="292"/>
    <lineage>
        <taxon>Bacteria</taxon>
        <taxon>Pseudomonadati</taxon>
        <taxon>Pseudomonadota</taxon>
        <taxon>Betaproteobacteria</taxon>
        <taxon>Burkholderiales</taxon>
        <taxon>Burkholderiaceae</taxon>
        <taxon>Burkholderia</taxon>
        <taxon>Burkholderia cepacia complex</taxon>
    </lineage>
</organism>
<accession>A0AAX2RX86</accession>
<dbReference type="Pfam" id="PF13561">
    <property type="entry name" value="adh_short_C2"/>
    <property type="match status" value="1"/>
</dbReference>
<dbReference type="EMBL" id="SNSQ01000005">
    <property type="protein sequence ID" value="TEU52244.1"/>
    <property type="molecule type" value="Genomic_DNA"/>
</dbReference>
<sequence>MISFNGKTVLVTGGGAGIGRACAEAFGAAGARVAVAEIDPARAQDVRQALEAAGVDALVGTVDVTRRDQVDAFARTVDARFGGLDVLVNNVGDFLQIAKPFDDCTDDDIARLFDANLRQVFVVTRAMLPLLRKRGAGGCIVGVSSIEGFRAIPNCTVYASFKAALTGFTKSLALELGPAGIRVNQIAPETTETPQVPVSAMVAAEHRGHIPRWIPLGRFGAAEHRGHIPRWIPLGRFGAAGDIAGAALFLASPLAAWVTGTTLHVDGGALAAAGWYRDPNGFWTNMPVVTGNGFNF</sequence>
<dbReference type="CDD" id="cd05233">
    <property type="entry name" value="SDR_c"/>
    <property type="match status" value="1"/>
</dbReference>
<dbReference type="FunFam" id="3.40.50.720:FF:000084">
    <property type="entry name" value="Short-chain dehydrogenase reductase"/>
    <property type="match status" value="1"/>
</dbReference>
<dbReference type="SUPFAM" id="SSF51735">
    <property type="entry name" value="NAD(P)-binding Rossmann-fold domains"/>
    <property type="match status" value="1"/>
</dbReference>
<evidence type="ECO:0000256" key="1">
    <source>
        <dbReference type="ARBA" id="ARBA00006484"/>
    </source>
</evidence>
<evidence type="ECO:0000256" key="2">
    <source>
        <dbReference type="ARBA" id="ARBA00023002"/>
    </source>
</evidence>
<dbReference type="Gene3D" id="3.40.50.720">
    <property type="entry name" value="NAD(P)-binding Rossmann-like Domain"/>
    <property type="match status" value="1"/>
</dbReference>
<dbReference type="RefSeq" id="WP_134255838.1">
    <property type="nucleotide sequence ID" value="NZ_SNSF01000013.1"/>
</dbReference>
<evidence type="ECO:0000313" key="4">
    <source>
        <dbReference type="EMBL" id="TEU52244.1"/>
    </source>
</evidence>
<comment type="caution">
    <text evidence="4">The sequence shown here is derived from an EMBL/GenBank/DDBJ whole genome shotgun (WGS) entry which is preliminary data.</text>
</comment>
<proteinExistence type="inferred from homology"/>
<dbReference type="InterPro" id="IPR036291">
    <property type="entry name" value="NAD(P)-bd_dom_sf"/>
</dbReference>
<comment type="similarity">
    <text evidence="1 3">Belongs to the short-chain dehydrogenases/reductases (SDR) family.</text>
</comment>
<reference evidence="4 5" key="1">
    <citation type="submission" date="2019-03" db="EMBL/GenBank/DDBJ databases">
        <title>Burkholderia cepacia outbreak.</title>
        <authorList>
            <person name="Farzana R."/>
            <person name="Walsh T.R."/>
        </authorList>
    </citation>
    <scope>NUCLEOTIDE SEQUENCE [LARGE SCALE GENOMIC DNA]</scope>
    <source>
        <strain evidence="5">d13</strain>
    </source>
</reference>
<dbReference type="Pfam" id="PF00106">
    <property type="entry name" value="adh_short"/>
    <property type="match status" value="1"/>
</dbReference>
<dbReference type="GO" id="GO:0016491">
    <property type="term" value="F:oxidoreductase activity"/>
    <property type="evidence" value="ECO:0007669"/>
    <property type="project" value="UniProtKB-KW"/>
</dbReference>
<evidence type="ECO:0000256" key="3">
    <source>
        <dbReference type="RuleBase" id="RU000363"/>
    </source>
</evidence>
<gene>
    <name evidence="4" type="ORF">E3D37_06190</name>
</gene>
<dbReference type="PANTHER" id="PTHR43669:SF3">
    <property type="entry name" value="ALCOHOL DEHYDROGENASE, PUTATIVE (AFU_ORTHOLOGUE AFUA_3G03445)-RELATED"/>
    <property type="match status" value="1"/>
</dbReference>
<dbReference type="PANTHER" id="PTHR43669">
    <property type="entry name" value="5-KETO-D-GLUCONATE 5-REDUCTASE"/>
    <property type="match status" value="1"/>
</dbReference>
<dbReference type="InterPro" id="IPR002347">
    <property type="entry name" value="SDR_fam"/>
</dbReference>
<keyword evidence="2" id="KW-0560">Oxidoreductase</keyword>
<name>A0AAX2RX86_BURCE</name>
<evidence type="ECO:0000313" key="5">
    <source>
        <dbReference type="Proteomes" id="UP000298234"/>
    </source>
</evidence>